<dbReference type="AlphaFoldDB" id="A0AAD9VB26"/>
<evidence type="ECO:0000313" key="2">
    <source>
        <dbReference type="Proteomes" id="UP001249851"/>
    </source>
</evidence>
<dbReference type="EMBL" id="JARQWQ010000013">
    <property type="protein sequence ID" value="KAK2567948.1"/>
    <property type="molecule type" value="Genomic_DNA"/>
</dbReference>
<comment type="caution">
    <text evidence="1">The sequence shown here is derived from an EMBL/GenBank/DDBJ whole genome shotgun (WGS) entry which is preliminary data.</text>
</comment>
<gene>
    <name evidence="1" type="ORF">P5673_007842</name>
</gene>
<sequence>LPESGNHTFYVTCNITCKLRLEVNRNGNQIEDKETGLILAELLIQQPYSNRTKSKEKLLSKCRLYRVEMLMVYGGKYNASIGIMLPNGTFEEPIGKDRLFWVRPGKGSLKKILQSKNAE</sequence>
<evidence type="ECO:0000313" key="1">
    <source>
        <dbReference type="EMBL" id="KAK2567948.1"/>
    </source>
</evidence>
<accession>A0AAD9VB26</accession>
<reference evidence="1" key="2">
    <citation type="journal article" date="2023" name="Science">
        <title>Genomic signatures of disease resistance in endangered staghorn corals.</title>
        <authorList>
            <person name="Vollmer S.V."/>
            <person name="Selwyn J.D."/>
            <person name="Despard B.A."/>
            <person name="Roesel C.L."/>
        </authorList>
    </citation>
    <scope>NUCLEOTIDE SEQUENCE</scope>
    <source>
        <strain evidence="1">K2</strain>
    </source>
</reference>
<feature type="non-terminal residue" evidence="1">
    <location>
        <position position="119"/>
    </location>
</feature>
<name>A0AAD9VB26_ACRCE</name>
<reference evidence="1" key="1">
    <citation type="journal article" date="2023" name="G3 (Bethesda)">
        <title>Whole genome assembly and annotation of the endangered Caribbean coral Acropora cervicornis.</title>
        <authorList>
            <person name="Selwyn J.D."/>
            <person name="Vollmer S.V."/>
        </authorList>
    </citation>
    <scope>NUCLEOTIDE SEQUENCE</scope>
    <source>
        <strain evidence="1">K2</strain>
    </source>
</reference>
<keyword evidence="2" id="KW-1185">Reference proteome</keyword>
<feature type="non-terminal residue" evidence="1">
    <location>
        <position position="1"/>
    </location>
</feature>
<protein>
    <submittedName>
        <fullName evidence="1">Uncharacterized protein</fullName>
    </submittedName>
</protein>
<proteinExistence type="predicted"/>
<dbReference type="Proteomes" id="UP001249851">
    <property type="component" value="Unassembled WGS sequence"/>
</dbReference>
<organism evidence="1 2">
    <name type="scientific">Acropora cervicornis</name>
    <name type="common">Staghorn coral</name>
    <dbReference type="NCBI Taxonomy" id="6130"/>
    <lineage>
        <taxon>Eukaryota</taxon>
        <taxon>Metazoa</taxon>
        <taxon>Cnidaria</taxon>
        <taxon>Anthozoa</taxon>
        <taxon>Hexacorallia</taxon>
        <taxon>Scleractinia</taxon>
        <taxon>Astrocoeniina</taxon>
        <taxon>Acroporidae</taxon>
        <taxon>Acropora</taxon>
    </lineage>
</organism>